<gene>
    <name evidence="1" type="ORF">SMN809_LOCUS77060</name>
</gene>
<accession>A0A8S3ITY3</accession>
<name>A0A8S3ITY3_9BILA</name>
<proteinExistence type="predicted"/>
<dbReference type="AlphaFoldDB" id="A0A8S3ITY3"/>
<sequence>MKDLVSRDLLIYIKINVLGPPVIILKVNDIKNSTNLSSKPPPAECFYPLLDDSYIGCESSSVYDIVTFLLVVSNVNKKLVLATKIKQRWKISCMNTLIDNDEKLAKRFANCRLIILERIRTSNTHF</sequence>
<dbReference type="EMBL" id="CAJOBI010336420">
    <property type="protein sequence ID" value="CAF5206544.1"/>
    <property type="molecule type" value="Genomic_DNA"/>
</dbReference>
<evidence type="ECO:0000313" key="1">
    <source>
        <dbReference type="EMBL" id="CAF5206544.1"/>
    </source>
</evidence>
<dbReference type="Proteomes" id="UP000676336">
    <property type="component" value="Unassembled WGS sequence"/>
</dbReference>
<evidence type="ECO:0000313" key="2">
    <source>
        <dbReference type="Proteomes" id="UP000676336"/>
    </source>
</evidence>
<protein>
    <submittedName>
        <fullName evidence="1">Uncharacterized protein</fullName>
    </submittedName>
</protein>
<organism evidence="1 2">
    <name type="scientific">Rotaria magnacalcarata</name>
    <dbReference type="NCBI Taxonomy" id="392030"/>
    <lineage>
        <taxon>Eukaryota</taxon>
        <taxon>Metazoa</taxon>
        <taxon>Spiralia</taxon>
        <taxon>Gnathifera</taxon>
        <taxon>Rotifera</taxon>
        <taxon>Eurotatoria</taxon>
        <taxon>Bdelloidea</taxon>
        <taxon>Philodinida</taxon>
        <taxon>Philodinidae</taxon>
        <taxon>Rotaria</taxon>
    </lineage>
</organism>
<comment type="caution">
    <text evidence="1">The sequence shown here is derived from an EMBL/GenBank/DDBJ whole genome shotgun (WGS) entry which is preliminary data.</text>
</comment>
<reference evidence="1" key="1">
    <citation type="submission" date="2021-02" db="EMBL/GenBank/DDBJ databases">
        <authorList>
            <person name="Nowell W R."/>
        </authorList>
    </citation>
    <scope>NUCLEOTIDE SEQUENCE</scope>
</reference>